<dbReference type="Proteomes" id="UP001611580">
    <property type="component" value="Unassembled WGS sequence"/>
</dbReference>
<dbReference type="SUPFAM" id="SSF109854">
    <property type="entry name" value="DinB/YfiT-like putative metalloenzymes"/>
    <property type="match status" value="1"/>
</dbReference>
<dbReference type="EMBL" id="JBIRYI010000015">
    <property type="protein sequence ID" value="MFI2489620.1"/>
    <property type="molecule type" value="Genomic_DNA"/>
</dbReference>
<keyword evidence="4" id="KW-1185">Reference proteome</keyword>
<dbReference type="NCBIfam" id="TIGR03083">
    <property type="entry name" value="maleylpyruvate isomerase family mycothiol-dependent enzyme"/>
    <property type="match status" value="1"/>
</dbReference>
<name>A0ABW7XRI8_9MICO</name>
<sequence>MTTPSTPSTAMPDASAPTGADLVDHARTDSAAGLDDLLLAVGRLTAADLAGPSPLEGWTRGHVLSHVAGLGAAMAGQAQAAGRGEVVPVYASPEARTALIEAGAGRTVAEHLAALSAVRDDLARAWPQAGSQLWDAPSGYRGGPLSGCVLAWWREVRIHSVDALQGTAQEVGYDTWDDALCTHLRDFLAVRLPAGVTVGDVAGDPRDVTVWLAGRVPATPLPGDVPELGPWPSATPAR</sequence>
<evidence type="ECO:0000259" key="2">
    <source>
        <dbReference type="Pfam" id="PF11716"/>
    </source>
</evidence>
<dbReference type="InterPro" id="IPR024344">
    <property type="entry name" value="MDMPI_metal-binding"/>
</dbReference>
<dbReference type="Gene3D" id="1.20.120.450">
    <property type="entry name" value="dinb family like domain"/>
    <property type="match status" value="1"/>
</dbReference>
<accession>A0ABW7XRI8</accession>
<feature type="compositionally biased region" description="Low complexity" evidence="1">
    <location>
        <begin position="1"/>
        <end position="18"/>
    </location>
</feature>
<dbReference type="InterPro" id="IPR017517">
    <property type="entry name" value="Maleyloyr_isom"/>
</dbReference>
<feature type="region of interest" description="Disordered" evidence="1">
    <location>
        <begin position="1"/>
        <end position="20"/>
    </location>
</feature>
<dbReference type="GO" id="GO:0016853">
    <property type="term" value="F:isomerase activity"/>
    <property type="evidence" value="ECO:0007669"/>
    <property type="project" value="UniProtKB-KW"/>
</dbReference>
<dbReference type="RefSeq" id="WP_397406987.1">
    <property type="nucleotide sequence ID" value="NZ_JBIRYI010000015.1"/>
</dbReference>
<dbReference type="InterPro" id="IPR034660">
    <property type="entry name" value="DinB/YfiT-like"/>
</dbReference>
<proteinExistence type="predicted"/>
<evidence type="ECO:0000313" key="4">
    <source>
        <dbReference type="Proteomes" id="UP001611580"/>
    </source>
</evidence>
<comment type="caution">
    <text evidence="3">The sequence shown here is derived from an EMBL/GenBank/DDBJ whole genome shotgun (WGS) entry which is preliminary data.</text>
</comment>
<organism evidence="3 4">
    <name type="scientific">Promicromonospora kroppenstedtii</name>
    <dbReference type="NCBI Taxonomy" id="440482"/>
    <lineage>
        <taxon>Bacteria</taxon>
        <taxon>Bacillati</taxon>
        <taxon>Actinomycetota</taxon>
        <taxon>Actinomycetes</taxon>
        <taxon>Micrococcales</taxon>
        <taxon>Promicromonosporaceae</taxon>
        <taxon>Promicromonospora</taxon>
    </lineage>
</organism>
<gene>
    <name evidence="3" type="ORF">ACH47X_22095</name>
</gene>
<dbReference type="Pfam" id="PF11716">
    <property type="entry name" value="MDMPI_N"/>
    <property type="match status" value="1"/>
</dbReference>
<reference evidence="3 4" key="1">
    <citation type="submission" date="2024-10" db="EMBL/GenBank/DDBJ databases">
        <title>The Natural Products Discovery Center: Release of the First 8490 Sequenced Strains for Exploring Actinobacteria Biosynthetic Diversity.</title>
        <authorList>
            <person name="Kalkreuter E."/>
            <person name="Kautsar S.A."/>
            <person name="Yang D."/>
            <person name="Bader C.D."/>
            <person name="Teijaro C.N."/>
            <person name="Fluegel L."/>
            <person name="Davis C.M."/>
            <person name="Simpson J.R."/>
            <person name="Lauterbach L."/>
            <person name="Steele A.D."/>
            <person name="Gui C."/>
            <person name="Meng S."/>
            <person name="Li G."/>
            <person name="Viehrig K."/>
            <person name="Ye F."/>
            <person name="Su P."/>
            <person name="Kiefer A.F."/>
            <person name="Nichols A."/>
            <person name="Cepeda A.J."/>
            <person name="Yan W."/>
            <person name="Fan B."/>
            <person name="Jiang Y."/>
            <person name="Adhikari A."/>
            <person name="Zheng C.-J."/>
            <person name="Schuster L."/>
            <person name="Cowan T.M."/>
            <person name="Smanski M.J."/>
            <person name="Chevrette M.G."/>
            <person name="De Carvalho L.P.S."/>
            <person name="Shen B."/>
        </authorList>
    </citation>
    <scope>NUCLEOTIDE SEQUENCE [LARGE SCALE GENOMIC DNA]</scope>
    <source>
        <strain evidence="3 4">NPDC019481</strain>
    </source>
</reference>
<keyword evidence="3" id="KW-0413">Isomerase</keyword>
<protein>
    <submittedName>
        <fullName evidence="3">Maleylpyruvate isomerase family mycothiol-dependent enzyme</fullName>
    </submittedName>
</protein>
<evidence type="ECO:0000313" key="3">
    <source>
        <dbReference type="EMBL" id="MFI2489620.1"/>
    </source>
</evidence>
<evidence type="ECO:0000256" key="1">
    <source>
        <dbReference type="SAM" id="MobiDB-lite"/>
    </source>
</evidence>
<feature type="domain" description="Mycothiol-dependent maleylpyruvate isomerase metal-binding" evidence="2">
    <location>
        <begin position="32"/>
        <end position="163"/>
    </location>
</feature>